<dbReference type="EMBL" id="JAPZBR010000005">
    <property type="protein sequence ID" value="KAJ5353916.1"/>
    <property type="molecule type" value="Genomic_DNA"/>
</dbReference>
<reference evidence="3" key="2">
    <citation type="journal article" date="2023" name="IMA Fungus">
        <title>Comparative genomic study of the Penicillium genus elucidates a diverse pangenome and 15 lateral gene transfer events.</title>
        <authorList>
            <person name="Petersen C."/>
            <person name="Sorensen T."/>
            <person name="Nielsen M.R."/>
            <person name="Sondergaard T.E."/>
            <person name="Sorensen J.L."/>
            <person name="Fitzpatrick D.A."/>
            <person name="Frisvad J.C."/>
            <person name="Nielsen K.L."/>
        </authorList>
    </citation>
    <scope>NUCLEOTIDE SEQUENCE</scope>
    <source>
        <strain evidence="3">IBT 35675</strain>
    </source>
</reference>
<feature type="chain" id="PRO_5040995364" evidence="2">
    <location>
        <begin position="26"/>
        <end position="269"/>
    </location>
</feature>
<evidence type="ECO:0000256" key="1">
    <source>
        <dbReference type="SAM" id="MobiDB-lite"/>
    </source>
</evidence>
<name>A0A9W9R5H3_PENBR</name>
<feature type="region of interest" description="Disordered" evidence="1">
    <location>
        <begin position="37"/>
        <end position="129"/>
    </location>
</feature>
<accession>A0A9W9R5H3</accession>
<keyword evidence="4" id="KW-1185">Reference proteome</keyword>
<evidence type="ECO:0000256" key="2">
    <source>
        <dbReference type="SAM" id="SignalP"/>
    </source>
</evidence>
<proteinExistence type="predicted"/>
<dbReference type="AlphaFoldDB" id="A0A9W9R5H3"/>
<gene>
    <name evidence="3" type="ORF">N7541_006480</name>
</gene>
<evidence type="ECO:0000313" key="4">
    <source>
        <dbReference type="Proteomes" id="UP001148299"/>
    </source>
</evidence>
<organism evidence="3 4">
    <name type="scientific">Penicillium brevicompactum</name>
    <dbReference type="NCBI Taxonomy" id="5074"/>
    <lineage>
        <taxon>Eukaryota</taxon>
        <taxon>Fungi</taxon>
        <taxon>Dikarya</taxon>
        <taxon>Ascomycota</taxon>
        <taxon>Pezizomycotina</taxon>
        <taxon>Eurotiomycetes</taxon>
        <taxon>Eurotiomycetidae</taxon>
        <taxon>Eurotiales</taxon>
        <taxon>Aspergillaceae</taxon>
        <taxon>Penicillium</taxon>
    </lineage>
</organism>
<sequence length="269" mass="26731">MVSSTINFSGLMCLFLALGPATVLSAPQIPGTPVPDIWNHSESSNKDGNHDFTAGSGISAGIPGGPQTNAGAGVHSSHDDEGNHDFTAGSGINAGIPDGPQFNAGAGVHSSHRGPCGPSSGDDFAAGSGFNAGIPGGPQFNAGAGYADHHDGYPCPEPEAPAVILPPSPTANVPIYTPVPIVPTASTTTAPAPIVPTYTTPIYIPHTTPAIWSPAVPIMKPSAPLIPHPAPAPSSSPSPSPMPAFNAGSSLAPASVVAVALPVILAFFN</sequence>
<protein>
    <submittedName>
        <fullName evidence="3">Uncharacterized protein</fullName>
    </submittedName>
</protein>
<feature type="signal peptide" evidence="2">
    <location>
        <begin position="1"/>
        <end position="25"/>
    </location>
</feature>
<reference evidence="3" key="1">
    <citation type="submission" date="2022-12" db="EMBL/GenBank/DDBJ databases">
        <authorList>
            <person name="Petersen C."/>
        </authorList>
    </citation>
    <scope>NUCLEOTIDE SEQUENCE</scope>
    <source>
        <strain evidence="3">IBT 35675</strain>
    </source>
</reference>
<dbReference type="Proteomes" id="UP001148299">
    <property type="component" value="Unassembled WGS sequence"/>
</dbReference>
<keyword evidence="2" id="KW-0732">Signal</keyword>
<comment type="caution">
    <text evidence="3">The sequence shown here is derived from an EMBL/GenBank/DDBJ whole genome shotgun (WGS) entry which is preliminary data.</text>
</comment>
<evidence type="ECO:0000313" key="3">
    <source>
        <dbReference type="EMBL" id="KAJ5353916.1"/>
    </source>
</evidence>